<accession>A0A4P7MYA5</accession>
<dbReference type="Proteomes" id="UP000294847">
    <property type="component" value="Chromosome 1"/>
</dbReference>
<reference evidence="1 2" key="1">
    <citation type="journal article" date="2019" name="Mol. Biol. Evol.">
        <title>Blast fungal genomes show frequent chromosomal changes, gene gains and losses, and effector gene turnover.</title>
        <authorList>
            <person name="Gomez Luciano L.B."/>
            <person name="Jason Tsai I."/>
            <person name="Chuma I."/>
            <person name="Tosa Y."/>
            <person name="Chen Y.H."/>
            <person name="Li J.Y."/>
            <person name="Li M.Y."/>
            <person name="Jade Lu M.Y."/>
            <person name="Nakayashiki H."/>
            <person name="Li W.H."/>
        </authorList>
    </citation>
    <scope>NUCLEOTIDE SEQUENCE [LARGE SCALE GENOMIC DNA]</scope>
    <source>
        <strain evidence="1">MZ5-1-6</strain>
    </source>
</reference>
<sequence length="73" mass="7825">MGARFRTFVVVAELDSPAGHVTSLLTWLLSRADLGNAGIRWDPVSDGSGPEWLAPGAQDRMLMRKPGSMSVQG</sequence>
<name>A0A4P7MYA5_PYROR</name>
<dbReference type="EMBL" id="CP034204">
    <property type="protein sequence ID" value="QBZ54989.1"/>
    <property type="molecule type" value="Genomic_DNA"/>
</dbReference>
<evidence type="ECO:0000313" key="2">
    <source>
        <dbReference type="Proteomes" id="UP000294847"/>
    </source>
</evidence>
<evidence type="ECO:0000313" key="1">
    <source>
        <dbReference type="EMBL" id="QBZ54989.1"/>
    </source>
</evidence>
<proteinExistence type="predicted"/>
<protein>
    <submittedName>
        <fullName evidence="1">Uncharacterized protein</fullName>
    </submittedName>
</protein>
<dbReference type="AlphaFoldDB" id="A0A4P7MYA5"/>
<organism evidence="1 2">
    <name type="scientific">Pyricularia oryzae</name>
    <name type="common">Rice blast fungus</name>
    <name type="synonym">Magnaporthe oryzae</name>
    <dbReference type="NCBI Taxonomy" id="318829"/>
    <lineage>
        <taxon>Eukaryota</taxon>
        <taxon>Fungi</taxon>
        <taxon>Dikarya</taxon>
        <taxon>Ascomycota</taxon>
        <taxon>Pezizomycotina</taxon>
        <taxon>Sordariomycetes</taxon>
        <taxon>Sordariomycetidae</taxon>
        <taxon>Magnaporthales</taxon>
        <taxon>Pyriculariaceae</taxon>
        <taxon>Pyricularia</taxon>
    </lineage>
</organism>
<feature type="non-terminal residue" evidence="1">
    <location>
        <position position="73"/>
    </location>
</feature>
<gene>
    <name evidence="1" type="ORF">PoMZ_10704</name>
</gene>